<organism evidence="2 3">
    <name type="scientific">Microcystis aeruginosa Ma_QC_Ca_00000000_S207</name>
    <dbReference type="NCBI Taxonomy" id="2486251"/>
    <lineage>
        <taxon>Bacteria</taxon>
        <taxon>Bacillati</taxon>
        <taxon>Cyanobacteriota</taxon>
        <taxon>Cyanophyceae</taxon>
        <taxon>Oscillatoriophycideae</taxon>
        <taxon>Chroococcales</taxon>
        <taxon>Microcystaceae</taxon>
        <taxon>Microcystis</taxon>
    </lineage>
</organism>
<proteinExistence type="predicted"/>
<comment type="caution">
    <text evidence="2">The sequence shown here is derived from an EMBL/GenBank/DDBJ whole genome shotgun (WGS) entry which is preliminary data.</text>
</comment>
<name>A0A552FGQ7_MICAE</name>
<evidence type="ECO:0000313" key="3">
    <source>
        <dbReference type="Proteomes" id="UP000320293"/>
    </source>
</evidence>
<sequence length="254" mass="30075">FGKIGCNGRFFVFLDKNNYFFKKTLFYFFVGYFILWKSLSKQYTLDELESLSDFVEQELRLSSPIELAWLDVIEIRDLGLNTNGDWYGQYDGQTFKAIIRLNSLVLGTIEQLKLTLAHEYGHHWTLSYLAVHHNLRIYKERLPRTYYKIRGLSEEHCVYTPGQIKASYEDWMRCDKEIIAEDYRVLFSPHPHNQDHRMVGNLPLIRLSTHPSIGEQALNIWRLIQNLFYTVFNLGISHPDDRVEEYIRNLPTTP</sequence>
<evidence type="ECO:0000313" key="2">
    <source>
        <dbReference type="EMBL" id="TRU45889.1"/>
    </source>
</evidence>
<keyword evidence="1" id="KW-0472">Membrane</keyword>
<reference evidence="2 3" key="1">
    <citation type="submission" date="2019-01" db="EMBL/GenBank/DDBJ databases">
        <title>Coherence of Microcystis species and biogeography revealed through population genomics.</title>
        <authorList>
            <person name="Perez-Carrascal O.M."/>
            <person name="Terrat Y."/>
            <person name="Giani A."/>
            <person name="Fortin N."/>
            <person name="Tromas N."/>
            <person name="Shapiro B.J."/>
        </authorList>
    </citation>
    <scope>NUCLEOTIDE SEQUENCE [LARGE SCALE GENOMIC DNA]</scope>
    <source>
        <strain evidence="2">Ma_QC_Ca_00000000_S207</strain>
    </source>
</reference>
<keyword evidence="1" id="KW-1133">Transmembrane helix</keyword>
<feature type="transmembrane region" description="Helical" evidence="1">
    <location>
        <begin position="19"/>
        <end position="36"/>
    </location>
</feature>
<gene>
    <name evidence="2" type="ORF">EWV91_13845</name>
</gene>
<evidence type="ECO:0000256" key="1">
    <source>
        <dbReference type="SAM" id="Phobius"/>
    </source>
</evidence>
<keyword evidence="1" id="KW-0812">Transmembrane</keyword>
<feature type="non-terminal residue" evidence="2">
    <location>
        <position position="1"/>
    </location>
</feature>
<dbReference type="EMBL" id="SFBF01000260">
    <property type="protein sequence ID" value="TRU45889.1"/>
    <property type="molecule type" value="Genomic_DNA"/>
</dbReference>
<protein>
    <submittedName>
        <fullName evidence="2">Uncharacterized protein</fullName>
    </submittedName>
</protein>
<accession>A0A552FGQ7</accession>
<dbReference type="Proteomes" id="UP000320293">
    <property type="component" value="Unassembled WGS sequence"/>
</dbReference>
<dbReference type="AlphaFoldDB" id="A0A552FGQ7"/>